<dbReference type="KEGG" id="tvr:TVD_01160"/>
<evidence type="ECO:0000313" key="4">
    <source>
        <dbReference type="Proteomes" id="UP000064201"/>
    </source>
</evidence>
<dbReference type="InterPro" id="IPR037107">
    <property type="entry name" value="Put_OMP_sf"/>
</dbReference>
<dbReference type="PATRIC" id="fig|106634.4.peg.238"/>
<dbReference type="STRING" id="106634.TVD_01160"/>
<feature type="signal peptide" evidence="2">
    <location>
        <begin position="1"/>
        <end position="40"/>
    </location>
</feature>
<feature type="chain" id="PRO_5002554104" evidence="2">
    <location>
        <begin position="41"/>
        <end position="349"/>
    </location>
</feature>
<dbReference type="Proteomes" id="UP000064201">
    <property type="component" value="Chromosome"/>
</dbReference>
<dbReference type="EMBL" id="CP011367">
    <property type="protein sequence ID" value="AKJ94061.1"/>
    <property type="molecule type" value="Genomic_DNA"/>
</dbReference>
<name>A0A0G3G5B2_9GAMM</name>
<organism evidence="3 4">
    <name type="scientific">Thioalkalivibrio versutus</name>
    <dbReference type="NCBI Taxonomy" id="106634"/>
    <lineage>
        <taxon>Bacteria</taxon>
        <taxon>Pseudomonadati</taxon>
        <taxon>Pseudomonadota</taxon>
        <taxon>Gammaproteobacteria</taxon>
        <taxon>Chromatiales</taxon>
        <taxon>Ectothiorhodospiraceae</taxon>
        <taxon>Thioalkalivibrio</taxon>
    </lineage>
</organism>
<keyword evidence="2" id="KW-0732">Signal</keyword>
<protein>
    <submittedName>
        <fullName evidence="3">Membrane protein</fullName>
    </submittedName>
</protein>
<dbReference type="InterPro" id="IPR018707">
    <property type="entry name" value="LpxR"/>
</dbReference>
<gene>
    <name evidence="3" type="ORF">TVD_01160</name>
</gene>
<reference evidence="3 4" key="1">
    <citation type="submission" date="2015-04" db="EMBL/GenBank/DDBJ databases">
        <title>Complete Sequence for the Genome of the Thioalkalivibrio versutus D301.</title>
        <authorList>
            <person name="Mu T."/>
            <person name="Zhou J."/>
            <person name="Xu X."/>
        </authorList>
    </citation>
    <scope>NUCLEOTIDE SEQUENCE [LARGE SCALE GENOMIC DNA]</scope>
    <source>
        <strain evidence="3 4">D301</strain>
    </source>
</reference>
<sequence length="349" mass="38729">MRQSYRNTPASRRRSTRWREAGLLATALLCVAVASPTSLAGSGVDALHFEFENDLFGGEDRYYTNGVRIGWTRSEGRVPPWLRTVADSLPFFIRREEPERLKAAIHLGQNMYTPEDIERTTPDPDDRPYAGWLYLNFSMAAEHDNRLDRLQVTLGTVGPASLAERTQREVHSWSSAPEPKGWDHQIGNEPTLMLAYERQLRGRSHRTPNGWGADLTPHWGAAAGTPFTFANAGAIVRAGRNLPGDYGPPRIRPALSGTHTFETTARVGGYAFAGIDTRLMLYDLFLDGPVFRDGPSVDKHPVVGELTAGVVFHVGGVRLGYTHVWRSREFSGQAKGAAEFGSLHATWQF</sequence>
<evidence type="ECO:0000256" key="2">
    <source>
        <dbReference type="SAM" id="SignalP"/>
    </source>
</evidence>
<dbReference type="Gene3D" id="2.40.128.140">
    <property type="entry name" value="Outer membrane protein"/>
    <property type="match status" value="1"/>
</dbReference>
<accession>A0A0G3G5B2</accession>
<evidence type="ECO:0000256" key="1">
    <source>
        <dbReference type="SAM" id="MobiDB-lite"/>
    </source>
</evidence>
<feature type="region of interest" description="Disordered" evidence="1">
    <location>
        <begin position="165"/>
        <end position="185"/>
    </location>
</feature>
<dbReference type="Pfam" id="PF09982">
    <property type="entry name" value="LpxR"/>
    <property type="match status" value="1"/>
</dbReference>
<dbReference type="AlphaFoldDB" id="A0A0G3G5B2"/>
<keyword evidence="4" id="KW-1185">Reference proteome</keyword>
<evidence type="ECO:0000313" key="3">
    <source>
        <dbReference type="EMBL" id="AKJ94061.1"/>
    </source>
</evidence>
<proteinExistence type="predicted"/>